<reference evidence="2 3" key="1">
    <citation type="journal article" date="2007" name="Nature">
        <title>Evolution of genes and genomes on the Drosophila phylogeny.</title>
        <authorList>
            <consortium name="Drosophila 12 Genomes Consortium"/>
            <person name="Clark A.G."/>
            <person name="Eisen M.B."/>
            <person name="Smith D.R."/>
            <person name="Bergman C.M."/>
            <person name="Oliver B."/>
            <person name="Markow T.A."/>
            <person name="Kaufman T.C."/>
            <person name="Kellis M."/>
            <person name="Gelbart W."/>
            <person name="Iyer V.N."/>
            <person name="Pollard D.A."/>
            <person name="Sackton T.B."/>
            <person name="Larracuente A.M."/>
            <person name="Singh N.D."/>
            <person name="Abad J.P."/>
            <person name="Abt D.N."/>
            <person name="Adryan B."/>
            <person name="Aguade M."/>
            <person name="Akashi H."/>
            <person name="Anderson W.W."/>
            <person name="Aquadro C.F."/>
            <person name="Ardell D.H."/>
            <person name="Arguello R."/>
            <person name="Artieri C.G."/>
            <person name="Barbash D.A."/>
            <person name="Barker D."/>
            <person name="Barsanti P."/>
            <person name="Batterham P."/>
            <person name="Batzoglou S."/>
            <person name="Begun D."/>
            <person name="Bhutkar A."/>
            <person name="Blanco E."/>
            <person name="Bosak S.A."/>
            <person name="Bradley R.K."/>
            <person name="Brand A.D."/>
            <person name="Brent M.R."/>
            <person name="Brooks A.N."/>
            <person name="Brown R.H."/>
            <person name="Butlin R.K."/>
            <person name="Caggese C."/>
            <person name="Calvi B.R."/>
            <person name="Bernardo de Carvalho A."/>
            <person name="Caspi A."/>
            <person name="Castrezana S."/>
            <person name="Celniker S.E."/>
            <person name="Chang J.L."/>
            <person name="Chapple C."/>
            <person name="Chatterji S."/>
            <person name="Chinwalla A."/>
            <person name="Civetta A."/>
            <person name="Clifton S.W."/>
            <person name="Comeron J.M."/>
            <person name="Costello J.C."/>
            <person name="Coyne J.A."/>
            <person name="Daub J."/>
            <person name="David R.G."/>
            <person name="Delcher A.L."/>
            <person name="Delehaunty K."/>
            <person name="Do C.B."/>
            <person name="Ebling H."/>
            <person name="Edwards K."/>
            <person name="Eickbush T."/>
            <person name="Evans J.D."/>
            <person name="Filipski A."/>
            <person name="Findeiss S."/>
            <person name="Freyhult E."/>
            <person name="Fulton L."/>
            <person name="Fulton R."/>
            <person name="Garcia A.C."/>
            <person name="Gardiner A."/>
            <person name="Garfield D.A."/>
            <person name="Garvin B.E."/>
            <person name="Gibson G."/>
            <person name="Gilbert D."/>
            <person name="Gnerre S."/>
            <person name="Godfrey J."/>
            <person name="Good R."/>
            <person name="Gotea V."/>
            <person name="Gravely B."/>
            <person name="Greenberg A.J."/>
            <person name="Griffiths-Jones S."/>
            <person name="Gross S."/>
            <person name="Guigo R."/>
            <person name="Gustafson E.A."/>
            <person name="Haerty W."/>
            <person name="Hahn M.W."/>
            <person name="Halligan D.L."/>
            <person name="Halpern A.L."/>
            <person name="Halter G.M."/>
            <person name="Han M.V."/>
            <person name="Heger A."/>
            <person name="Hillier L."/>
            <person name="Hinrichs A.S."/>
            <person name="Holmes I."/>
            <person name="Hoskins R.A."/>
            <person name="Hubisz M.J."/>
            <person name="Hultmark D."/>
            <person name="Huntley M.A."/>
            <person name="Jaffe D.B."/>
            <person name="Jagadeeshan S."/>
            <person name="Jeck W.R."/>
            <person name="Johnson J."/>
            <person name="Jones C.D."/>
            <person name="Jordan W.C."/>
            <person name="Karpen G.H."/>
            <person name="Kataoka E."/>
            <person name="Keightley P.D."/>
            <person name="Kheradpour P."/>
            <person name="Kirkness E.F."/>
            <person name="Koerich L.B."/>
            <person name="Kristiansen K."/>
            <person name="Kudrna D."/>
            <person name="Kulathinal R.J."/>
            <person name="Kumar S."/>
            <person name="Kwok R."/>
            <person name="Lander E."/>
            <person name="Langley C.H."/>
            <person name="Lapoint R."/>
            <person name="Lazzaro B.P."/>
            <person name="Lee S.J."/>
            <person name="Levesque L."/>
            <person name="Li R."/>
            <person name="Lin C.F."/>
            <person name="Lin M.F."/>
            <person name="Lindblad-Toh K."/>
            <person name="Llopart A."/>
            <person name="Long M."/>
            <person name="Low L."/>
            <person name="Lozovsky E."/>
            <person name="Lu J."/>
            <person name="Luo M."/>
            <person name="Machado C.A."/>
            <person name="Makalowski W."/>
            <person name="Marzo M."/>
            <person name="Matsuda M."/>
            <person name="Matzkin L."/>
            <person name="McAllister B."/>
            <person name="McBride C.S."/>
            <person name="McKernan B."/>
            <person name="McKernan K."/>
            <person name="Mendez-Lago M."/>
            <person name="Minx P."/>
            <person name="Mollenhauer M.U."/>
            <person name="Montooth K."/>
            <person name="Mount S.M."/>
            <person name="Mu X."/>
            <person name="Myers E."/>
            <person name="Negre B."/>
            <person name="Newfeld S."/>
            <person name="Nielsen R."/>
            <person name="Noor M.A."/>
            <person name="O'Grady P."/>
            <person name="Pachter L."/>
            <person name="Papaceit M."/>
            <person name="Parisi M.J."/>
            <person name="Parisi M."/>
            <person name="Parts L."/>
            <person name="Pedersen J.S."/>
            <person name="Pesole G."/>
            <person name="Phillippy A.M."/>
            <person name="Ponting C.P."/>
            <person name="Pop M."/>
            <person name="Porcelli D."/>
            <person name="Powell J.R."/>
            <person name="Prohaska S."/>
            <person name="Pruitt K."/>
            <person name="Puig M."/>
            <person name="Quesneville H."/>
            <person name="Ram K.R."/>
            <person name="Rand D."/>
            <person name="Rasmussen M.D."/>
            <person name="Reed L.K."/>
            <person name="Reenan R."/>
            <person name="Reily A."/>
            <person name="Remington K.A."/>
            <person name="Rieger T.T."/>
            <person name="Ritchie M.G."/>
            <person name="Robin C."/>
            <person name="Rogers Y.H."/>
            <person name="Rohde C."/>
            <person name="Rozas J."/>
            <person name="Rubenfield M.J."/>
            <person name="Ruiz A."/>
            <person name="Russo S."/>
            <person name="Salzberg S.L."/>
            <person name="Sanchez-Gracia A."/>
            <person name="Saranga D.J."/>
            <person name="Sato H."/>
            <person name="Schaeffer S.W."/>
            <person name="Schatz M.C."/>
            <person name="Schlenke T."/>
            <person name="Schwartz R."/>
            <person name="Segarra C."/>
            <person name="Singh R.S."/>
            <person name="Sirot L."/>
            <person name="Sirota M."/>
            <person name="Sisneros N.B."/>
            <person name="Smith C.D."/>
            <person name="Smith T.F."/>
            <person name="Spieth J."/>
            <person name="Stage D.E."/>
            <person name="Stark A."/>
            <person name="Stephan W."/>
            <person name="Strausberg R.L."/>
            <person name="Strempel S."/>
            <person name="Sturgill D."/>
            <person name="Sutton G."/>
            <person name="Sutton G.G."/>
            <person name="Tao W."/>
            <person name="Teichmann S."/>
            <person name="Tobari Y.N."/>
            <person name="Tomimura Y."/>
            <person name="Tsolas J.M."/>
            <person name="Valente V.L."/>
            <person name="Venter E."/>
            <person name="Venter J.C."/>
            <person name="Vicario S."/>
            <person name="Vieira F.G."/>
            <person name="Vilella A.J."/>
            <person name="Villasante A."/>
            <person name="Walenz B."/>
            <person name="Wang J."/>
            <person name="Wasserman M."/>
            <person name="Watts T."/>
            <person name="Wilson D."/>
            <person name="Wilson R.K."/>
            <person name="Wing R.A."/>
            <person name="Wolfner M.F."/>
            <person name="Wong A."/>
            <person name="Wong G.K."/>
            <person name="Wu C.I."/>
            <person name="Wu G."/>
            <person name="Yamamoto D."/>
            <person name="Yang H.P."/>
            <person name="Yang S.P."/>
            <person name="Yorke J.A."/>
            <person name="Yoshida K."/>
            <person name="Zdobnov E."/>
            <person name="Zhang P."/>
            <person name="Zhang Y."/>
            <person name="Zimin A.V."/>
            <person name="Baldwin J."/>
            <person name="Abdouelleil A."/>
            <person name="Abdulkadir J."/>
            <person name="Abebe A."/>
            <person name="Abera B."/>
            <person name="Abreu J."/>
            <person name="Acer S.C."/>
            <person name="Aftuck L."/>
            <person name="Alexander A."/>
            <person name="An P."/>
            <person name="Anderson E."/>
            <person name="Anderson S."/>
            <person name="Arachi H."/>
            <person name="Azer M."/>
            <person name="Bachantsang P."/>
            <person name="Barry A."/>
            <person name="Bayul T."/>
            <person name="Berlin A."/>
            <person name="Bessette D."/>
            <person name="Bloom T."/>
            <person name="Blye J."/>
            <person name="Boguslavskiy L."/>
            <person name="Bonnet C."/>
            <person name="Boukhgalter B."/>
            <person name="Bourzgui I."/>
            <person name="Brown A."/>
            <person name="Cahill P."/>
            <person name="Channer S."/>
            <person name="Cheshatsang Y."/>
            <person name="Chuda L."/>
            <person name="Citroen M."/>
            <person name="Collymore A."/>
            <person name="Cooke P."/>
            <person name="Costello M."/>
            <person name="D'Aco K."/>
            <person name="Daza R."/>
            <person name="De Haan G."/>
            <person name="DeGray S."/>
            <person name="DeMaso C."/>
            <person name="Dhargay N."/>
            <person name="Dooley K."/>
            <person name="Dooley E."/>
            <person name="Doricent M."/>
            <person name="Dorje P."/>
            <person name="Dorjee K."/>
            <person name="Dupes A."/>
            <person name="Elong R."/>
            <person name="Falk J."/>
            <person name="Farina A."/>
            <person name="Faro S."/>
            <person name="Ferguson D."/>
            <person name="Fisher S."/>
            <person name="Foley C.D."/>
            <person name="Franke A."/>
            <person name="Friedrich D."/>
            <person name="Gadbois L."/>
            <person name="Gearin G."/>
            <person name="Gearin C.R."/>
            <person name="Giannoukos G."/>
            <person name="Goode T."/>
            <person name="Graham J."/>
            <person name="Grandbois E."/>
            <person name="Grewal S."/>
            <person name="Gyaltsen K."/>
            <person name="Hafez N."/>
            <person name="Hagos B."/>
            <person name="Hall J."/>
            <person name="Henson C."/>
            <person name="Hollinger A."/>
            <person name="Honan T."/>
            <person name="Huard M.D."/>
            <person name="Hughes L."/>
            <person name="Hurhula B."/>
            <person name="Husby M.E."/>
            <person name="Kamat A."/>
            <person name="Kanga B."/>
            <person name="Kashin S."/>
            <person name="Khazanovich D."/>
            <person name="Kisner P."/>
            <person name="Lance K."/>
            <person name="Lara M."/>
            <person name="Lee W."/>
            <person name="Lennon N."/>
            <person name="Letendre F."/>
            <person name="LeVine R."/>
            <person name="Lipovsky A."/>
            <person name="Liu X."/>
            <person name="Liu J."/>
            <person name="Liu S."/>
            <person name="Lokyitsang T."/>
            <person name="Lokyitsang Y."/>
            <person name="Lubonja R."/>
            <person name="Lui A."/>
            <person name="MacDonald P."/>
            <person name="Magnisalis V."/>
            <person name="Maru K."/>
            <person name="Matthews C."/>
            <person name="McCusker W."/>
            <person name="McDonough S."/>
            <person name="Mehta T."/>
            <person name="Meldrim J."/>
            <person name="Meneus L."/>
            <person name="Mihai O."/>
            <person name="Mihalev A."/>
            <person name="Mihova T."/>
            <person name="Mittelman R."/>
            <person name="Mlenga V."/>
            <person name="Montmayeur A."/>
            <person name="Mulrain L."/>
            <person name="Navidi A."/>
            <person name="Naylor J."/>
            <person name="Negash T."/>
            <person name="Nguyen T."/>
            <person name="Nguyen N."/>
            <person name="Nicol R."/>
            <person name="Norbu C."/>
            <person name="Norbu N."/>
            <person name="Novod N."/>
            <person name="O'Neill B."/>
            <person name="Osman S."/>
            <person name="Markiewicz E."/>
            <person name="Oyono O.L."/>
            <person name="Patti C."/>
            <person name="Phunkhang P."/>
            <person name="Pierre F."/>
            <person name="Priest M."/>
            <person name="Raghuraman S."/>
            <person name="Rege F."/>
            <person name="Reyes R."/>
            <person name="Rise C."/>
            <person name="Rogov P."/>
            <person name="Ross K."/>
            <person name="Ryan E."/>
            <person name="Settipalli S."/>
            <person name="Shea T."/>
            <person name="Sherpa N."/>
            <person name="Shi L."/>
            <person name="Shih D."/>
            <person name="Sparrow T."/>
            <person name="Spaulding J."/>
            <person name="Stalker J."/>
            <person name="Stange-Thomann N."/>
            <person name="Stavropoulos S."/>
            <person name="Stone C."/>
            <person name="Strader C."/>
            <person name="Tesfaye S."/>
            <person name="Thomson T."/>
            <person name="Thoulutsang Y."/>
            <person name="Thoulutsang D."/>
            <person name="Topham K."/>
            <person name="Topping I."/>
            <person name="Tsamla T."/>
            <person name="Vassiliev H."/>
            <person name="Vo A."/>
            <person name="Wangchuk T."/>
            <person name="Wangdi T."/>
            <person name="Weiand M."/>
            <person name="Wilkinson J."/>
            <person name="Wilson A."/>
            <person name="Yadav S."/>
            <person name="Young G."/>
            <person name="Yu Q."/>
            <person name="Zembek L."/>
            <person name="Zhong D."/>
            <person name="Zimmer A."/>
            <person name="Zwirko Z."/>
            <person name="Jaffe D.B."/>
            <person name="Alvarez P."/>
            <person name="Brockman W."/>
            <person name="Butler J."/>
            <person name="Chin C."/>
            <person name="Gnerre S."/>
            <person name="Grabherr M."/>
            <person name="Kleber M."/>
            <person name="Mauceli E."/>
            <person name="MacCallum I."/>
        </authorList>
    </citation>
    <scope>NUCLEOTIDE SEQUENCE [LARGE SCALE GENOMIC DNA]</scope>
    <source>
        <strain evidence="2 3">TSC#14021-0224.01</strain>
    </source>
</reference>
<dbReference type="OMA" id="VYTFQPK"/>
<dbReference type="EMBL" id="CH954179">
    <property type="protein sequence ID" value="EDV55313.1"/>
    <property type="molecule type" value="Genomic_DNA"/>
</dbReference>
<evidence type="ECO:0000256" key="1">
    <source>
        <dbReference type="SAM" id="SignalP"/>
    </source>
</evidence>
<sequence length="245" mass="26735">MPSNTGAWILLGVLAGIASLASAANIQRNEDQTIHQSNGNTFLSNGAGQIIRGPDGRTVLIGSDGRRIITDADYSDYDMPRDYDYSGNFNNVIINGGSGSSVFQNNGHSSAFGDWSQGSYVSSNGRTIRVINGAMELNDHGQVYTFKPKAAGVNEKETVTINGQPAQVEYTNGDIVVELADHTVIAKIGERTFVGDRESFDNRDKLEAEAKNYAARIHQQVQDNIRKTMEDIQRNLQGSMGHIFY</sequence>
<keyword evidence="3" id="KW-1185">Reference proteome</keyword>
<organism evidence="2 3">
    <name type="scientific">Drosophila erecta</name>
    <name type="common">Fruit fly</name>
    <dbReference type="NCBI Taxonomy" id="7220"/>
    <lineage>
        <taxon>Eukaryota</taxon>
        <taxon>Metazoa</taxon>
        <taxon>Ecdysozoa</taxon>
        <taxon>Arthropoda</taxon>
        <taxon>Hexapoda</taxon>
        <taxon>Insecta</taxon>
        <taxon>Pterygota</taxon>
        <taxon>Neoptera</taxon>
        <taxon>Endopterygota</taxon>
        <taxon>Diptera</taxon>
        <taxon>Brachycera</taxon>
        <taxon>Muscomorpha</taxon>
        <taxon>Ephydroidea</taxon>
        <taxon>Drosophilidae</taxon>
        <taxon>Drosophila</taxon>
        <taxon>Sophophora</taxon>
    </lineage>
</organism>
<dbReference type="HOGENOM" id="CLU_084315_0_0_1"/>
<gene>
    <name evidence="2" type="primary">Dere\GG22040</name>
    <name evidence="2" type="synonym">dere_GLEANR_6800</name>
    <name evidence="2" type="synonym">GG22040</name>
    <name evidence="2" type="ORF">Dere_GG22040</name>
</gene>
<feature type="chain" id="PRO_5002795010" description="CG18067 protein" evidence="1">
    <location>
        <begin position="24"/>
        <end position="245"/>
    </location>
</feature>
<dbReference type="AlphaFoldDB" id="B3NJK6"/>
<dbReference type="OrthoDB" id="7861545at2759"/>
<proteinExistence type="predicted"/>
<protein>
    <recommendedName>
        <fullName evidence="4">CG18067 protein</fullName>
    </recommendedName>
</protein>
<evidence type="ECO:0008006" key="4">
    <source>
        <dbReference type="Google" id="ProtNLM"/>
    </source>
</evidence>
<dbReference type="eggNOG" id="ENOG502T945">
    <property type="taxonomic scope" value="Eukaryota"/>
</dbReference>
<dbReference type="Proteomes" id="UP000008711">
    <property type="component" value="Unassembled WGS sequence"/>
</dbReference>
<accession>B3NJK6</accession>
<dbReference type="KEGG" id="der:6547529"/>
<dbReference type="PhylomeDB" id="B3NJK6"/>
<evidence type="ECO:0000313" key="2">
    <source>
        <dbReference type="EMBL" id="EDV55313.1"/>
    </source>
</evidence>
<keyword evidence="1" id="KW-0732">Signal</keyword>
<name>B3NJK6_DROER</name>
<evidence type="ECO:0000313" key="3">
    <source>
        <dbReference type="Proteomes" id="UP000008711"/>
    </source>
</evidence>
<feature type="signal peptide" evidence="1">
    <location>
        <begin position="1"/>
        <end position="23"/>
    </location>
</feature>
<reference evidence="2 3" key="2">
    <citation type="journal article" date="2008" name="Bioinformatics">
        <title>Assembly reconciliation.</title>
        <authorList>
            <person name="Zimin A.V."/>
            <person name="Smith D.R."/>
            <person name="Sutton G."/>
            <person name="Yorke J.A."/>
        </authorList>
    </citation>
    <scope>NUCLEOTIDE SEQUENCE [LARGE SCALE GENOMIC DNA]</scope>
    <source>
        <strain evidence="2 3">TSC#14021-0224.01</strain>
    </source>
</reference>